<reference evidence="2 3" key="1">
    <citation type="journal article" date="2015" name="Nature">
        <title>rRNA introns, odd ribosomes, and small enigmatic genomes across a large radiation of phyla.</title>
        <authorList>
            <person name="Brown C.T."/>
            <person name="Hug L.A."/>
            <person name="Thomas B.C."/>
            <person name="Sharon I."/>
            <person name="Castelle C.J."/>
            <person name="Singh A."/>
            <person name="Wilkins M.J."/>
            <person name="Williams K.H."/>
            <person name="Banfield J.F."/>
        </authorList>
    </citation>
    <scope>NUCLEOTIDE SEQUENCE [LARGE SCALE GENOMIC DNA]</scope>
</reference>
<keyword evidence="1" id="KW-1133">Transmembrane helix</keyword>
<dbReference type="Proteomes" id="UP000034539">
    <property type="component" value="Unassembled WGS sequence"/>
</dbReference>
<name>A0A0G0Q616_9BACT</name>
<dbReference type="AlphaFoldDB" id="A0A0G0Q616"/>
<feature type="transmembrane region" description="Helical" evidence="1">
    <location>
        <begin position="12"/>
        <end position="33"/>
    </location>
</feature>
<organism evidence="2 3">
    <name type="scientific">Candidatus Gottesmanbacteria bacterium GW2011_GWC2_39_8</name>
    <dbReference type="NCBI Taxonomy" id="1618450"/>
    <lineage>
        <taxon>Bacteria</taxon>
        <taxon>Candidatus Gottesmaniibacteriota</taxon>
    </lineage>
</organism>
<keyword evidence="1" id="KW-0812">Transmembrane</keyword>
<evidence type="ECO:0000313" key="2">
    <source>
        <dbReference type="EMBL" id="KKR32786.1"/>
    </source>
</evidence>
<proteinExistence type="predicted"/>
<keyword evidence="1" id="KW-0472">Membrane</keyword>
<evidence type="ECO:0000256" key="1">
    <source>
        <dbReference type="SAM" id="Phobius"/>
    </source>
</evidence>
<dbReference type="EMBL" id="LBXN01000032">
    <property type="protein sequence ID" value="KKR32786.1"/>
    <property type="molecule type" value="Genomic_DNA"/>
</dbReference>
<gene>
    <name evidence="2" type="ORF">UT63_C0032G0017</name>
</gene>
<evidence type="ECO:0000313" key="3">
    <source>
        <dbReference type="Proteomes" id="UP000034539"/>
    </source>
</evidence>
<accession>A0A0G0Q616</accession>
<protein>
    <submittedName>
        <fullName evidence="2">Nucleic acid-binding domain protein</fullName>
    </submittedName>
</protein>
<sequence>MRQQSQGFKKFFARFGVALAAIVLVGYFARVWFITEKLAGVPLNGAVREEKERSFPQAEKSEVKDKVISWQDASKHYNEYVTVEGKIVATHNAGRVCFLNFHPDYKRYFTAVIFESAFPRFPANPENYYYGKNVRVSGYIKEYNEKPEIILNDPGQIEVIE</sequence>
<comment type="caution">
    <text evidence="2">The sequence shown here is derived from an EMBL/GenBank/DDBJ whole genome shotgun (WGS) entry which is preliminary data.</text>
</comment>